<dbReference type="AlphaFoldDB" id="A0A5B7FC15"/>
<comment type="caution">
    <text evidence="1">The sequence shown here is derived from an EMBL/GenBank/DDBJ whole genome shotgun (WGS) entry which is preliminary data.</text>
</comment>
<dbReference type="EMBL" id="VSRR010006078">
    <property type="protein sequence ID" value="MPC44002.1"/>
    <property type="molecule type" value="Genomic_DNA"/>
</dbReference>
<protein>
    <submittedName>
        <fullName evidence="1">Uncharacterized protein</fullName>
    </submittedName>
</protein>
<evidence type="ECO:0000313" key="1">
    <source>
        <dbReference type="EMBL" id="MPC44002.1"/>
    </source>
</evidence>
<keyword evidence="2" id="KW-1185">Reference proteome</keyword>
<accession>A0A5B7FC15</accession>
<sequence length="88" mass="9936">MQRQHRLPTTAYLSRCVGDVLSGVKLRSGIGRLRQVTLAAGPRHGNEAGARCRRSLIYYAGTILLTRLMGGRREEHCFYKYLLRSSLT</sequence>
<evidence type="ECO:0000313" key="2">
    <source>
        <dbReference type="Proteomes" id="UP000324222"/>
    </source>
</evidence>
<reference evidence="1 2" key="1">
    <citation type="submission" date="2019-05" db="EMBL/GenBank/DDBJ databases">
        <title>Another draft genome of Portunus trituberculatus and its Hox gene families provides insights of decapod evolution.</title>
        <authorList>
            <person name="Jeong J.-H."/>
            <person name="Song I."/>
            <person name="Kim S."/>
            <person name="Choi T."/>
            <person name="Kim D."/>
            <person name="Ryu S."/>
            <person name="Kim W."/>
        </authorList>
    </citation>
    <scope>NUCLEOTIDE SEQUENCE [LARGE SCALE GENOMIC DNA]</scope>
    <source>
        <tissue evidence="1">Muscle</tissue>
    </source>
</reference>
<dbReference type="Proteomes" id="UP000324222">
    <property type="component" value="Unassembled WGS sequence"/>
</dbReference>
<name>A0A5B7FC15_PORTR</name>
<gene>
    <name evidence="1" type="ORF">E2C01_037661</name>
</gene>
<proteinExistence type="predicted"/>
<organism evidence="1 2">
    <name type="scientific">Portunus trituberculatus</name>
    <name type="common">Swimming crab</name>
    <name type="synonym">Neptunus trituberculatus</name>
    <dbReference type="NCBI Taxonomy" id="210409"/>
    <lineage>
        <taxon>Eukaryota</taxon>
        <taxon>Metazoa</taxon>
        <taxon>Ecdysozoa</taxon>
        <taxon>Arthropoda</taxon>
        <taxon>Crustacea</taxon>
        <taxon>Multicrustacea</taxon>
        <taxon>Malacostraca</taxon>
        <taxon>Eumalacostraca</taxon>
        <taxon>Eucarida</taxon>
        <taxon>Decapoda</taxon>
        <taxon>Pleocyemata</taxon>
        <taxon>Brachyura</taxon>
        <taxon>Eubrachyura</taxon>
        <taxon>Portunoidea</taxon>
        <taxon>Portunidae</taxon>
        <taxon>Portuninae</taxon>
        <taxon>Portunus</taxon>
    </lineage>
</organism>